<keyword evidence="1" id="KW-0472">Membrane</keyword>
<sequence>MGESRATLKQAVLAALGYIAIMAVGMFTTGHVFGYEYGTTEMVLVLAPFEVALSLYAIVMARRLFGGWDCGFHPLDARGLAWMVPSFAVIAALFLALFATGTPTVSLVALVLVATNLLIGFSEELMFRGVALRGALTALSTGKAILLSSVLFALLHAVNVLALMPVEAMVQQLGLTFVFGFAMACFALRANSLLPVIAFHILWDMVQFLGGLWQADFGNLVIIGIIVSPVVAAGLWWAVLRKREQGRAA</sequence>
<keyword evidence="1" id="KW-1133">Transmembrane helix</keyword>
<keyword evidence="4" id="KW-1185">Reference proteome</keyword>
<feature type="transmembrane region" description="Helical" evidence="1">
    <location>
        <begin position="170"/>
        <end position="188"/>
    </location>
</feature>
<dbReference type="PANTHER" id="PTHR36435:SF1">
    <property type="entry name" value="CAAX AMINO TERMINAL PROTEASE FAMILY PROTEIN"/>
    <property type="match status" value="1"/>
</dbReference>
<dbReference type="EMBL" id="QKVK01000001">
    <property type="protein sequence ID" value="PZF78385.1"/>
    <property type="molecule type" value="Genomic_DNA"/>
</dbReference>
<dbReference type="InterPro" id="IPR003675">
    <property type="entry name" value="Rce1/LyrA-like_dom"/>
</dbReference>
<feature type="domain" description="CAAX prenyl protease 2/Lysostaphin resistance protein A-like" evidence="2">
    <location>
        <begin position="108"/>
        <end position="206"/>
    </location>
</feature>
<dbReference type="PANTHER" id="PTHR36435">
    <property type="entry name" value="SLR1288 PROTEIN"/>
    <property type="match status" value="1"/>
</dbReference>
<keyword evidence="1" id="KW-0812">Transmembrane</keyword>
<gene>
    <name evidence="3" type="ORF">DK847_00750</name>
</gene>
<protein>
    <recommendedName>
        <fullName evidence="2">CAAX prenyl protease 2/Lysostaphin resistance protein A-like domain-containing protein</fullName>
    </recommendedName>
</protein>
<comment type="caution">
    <text evidence="3">The sequence shown here is derived from an EMBL/GenBank/DDBJ whole genome shotgun (WGS) entry which is preliminary data.</text>
</comment>
<proteinExistence type="predicted"/>
<feature type="transmembrane region" description="Helical" evidence="1">
    <location>
        <begin position="39"/>
        <end position="59"/>
    </location>
</feature>
<organism evidence="3 4">
    <name type="scientific">Aestuariivirga litoralis</name>
    <dbReference type="NCBI Taxonomy" id="2650924"/>
    <lineage>
        <taxon>Bacteria</taxon>
        <taxon>Pseudomonadati</taxon>
        <taxon>Pseudomonadota</taxon>
        <taxon>Alphaproteobacteria</taxon>
        <taxon>Hyphomicrobiales</taxon>
        <taxon>Aestuariivirgaceae</taxon>
        <taxon>Aestuariivirga</taxon>
    </lineage>
</organism>
<dbReference type="GO" id="GO:0004175">
    <property type="term" value="F:endopeptidase activity"/>
    <property type="evidence" value="ECO:0007669"/>
    <property type="project" value="UniProtKB-ARBA"/>
</dbReference>
<evidence type="ECO:0000313" key="3">
    <source>
        <dbReference type="EMBL" id="PZF78385.1"/>
    </source>
</evidence>
<accession>A0A2W2AST1</accession>
<feature type="transmembrane region" description="Helical" evidence="1">
    <location>
        <begin position="144"/>
        <end position="164"/>
    </location>
</feature>
<name>A0A2W2AST1_9HYPH</name>
<dbReference type="Proteomes" id="UP000248795">
    <property type="component" value="Unassembled WGS sequence"/>
</dbReference>
<dbReference type="Pfam" id="PF02517">
    <property type="entry name" value="Rce1-like"/>
    <property type="match status" value="1"/>
</dbReference>
<dbReference type="GO" id="GO:0080120">
    <property type="term" value="P:CAAX-box protein maturation"/>
    <property type="evidence" value="ECO:0007669"/>
    <property type="project" value="UniProtKB-ARBA"/>
</dbReference>
<feature type="transmembrane region" description="Helical" evidence="1">
    <location>
        <begin position="80"/>
        <end position="99"/>
    </location>
</feature>
<reference evidence="4" key="1">
    <citation type="submission" date="2018-06" db="EMBL/GenBank/DDBJ databases">
        <title>Aestuariibacter litoralis strain KCTC 52945T.</title>
        <authorList>
            <person name="Li X."/>
            <person name="Salam N."/>
            <person name="Li J.-L."/>
            <person name="Chen Y.-M."/>
            <person name="Yang Z.-W."/>
            <person name="Zhang L.-Y."/>
            <person name="Han M.-X."/>
            <person name="Xiao M."/>
            <person name="Li W.-J."/>
        </authorList>
    </citation>
    <scope>NUCLEOTIDE SEQUENCE [LARGE SCALE GENOMIC DNA]</scope>
    <source>
        <strain evidence="4">KCTC 52945</strain>
    </source>
</reference>
<feature type="transmembrane region" description="Helical" evidence="1">
    <location>
        <begin position="220"/>
        <end position="240"/>
    </location>
</feature>
<dbReference type="RefSeq" id="WP_111195712.1">
    <property type="nucleotide sequence ID" value="NZ_QKVK01000001.1"/>
</dbReference>
<dbReference type="AlphaFoldDB" id="A0A2W2AST1"/>
<evidence type="ECO:0000313" key="4">
    <source>
        <dbReference type="Proteomes" id="UP000248795"/>
    </source>
</evidence>
<feature type="transmembrane region" description="Helical" evidence="1">
    <location>
        <begin position="12"/>
        <end position="33"/>
    </location>
</feature>
<evidence type="ECO:0000259" key="2">
    <source>
        <dbReference type="Pfam" id="PF02517"/>
    </source>
</evidence>
<evidence type="ECO:0000256" key="1">
    <source>
        <dbReference type="SAM" id="Phobius"/>
    </source>
</evidence>
<dbReference type="InterPro" id="IPR052710">
    <property type="entry name" value="CAAX_protease"/>
</dbReference>